<dbReference type="GO" id="GO:0005509">
    <property type="term" value="F:calcium ion binding"/>
    <property type="evidence" value="ECO:0007669"/>
    <property type="project" value="InterPro"/>
</dbReference>
<dbReference type="Gene3D" id="2.150.10.10">
    <property type="entry name" value="Serralysin-like metalloprotease, C-terminal"/>
    <property type="match status" value="1"/>
</dbReference>
<feature type="compositionally biased region" description="Polar residues" evidence="4">
    <location>
        <begin position="494"/>
        <end position="515"/>
    </location>
</feature>
<keyword evidence="2" id="KW-0964">Secreted</keyword>
<proteinExistence type="predicted"/>
<evidence type="ECO:0000259" key="6">
    <source>
        <dbReference type="PROSITE" id="PS50268"/>
    </source>
</evidence>
<evidence type="ECO:0000256" key="1">
    <source>
        <dbReference type="ARBA" id="ARBA00004613"/>
    </source>
</evidence>
<dbReference type="CDD" id="cd11304">
    <property type="entry name" value="Cadherin_repeat"/>
    <property type="match status" value="2"/>
</dbReference>
<feature type="region of interest" description="Disordered" evidence="4">
    <location>
        <begin position="475"/>
        <end position="515"/>
    </location>
</feature>
<dbReference type="eggNOG" id="COG1361">
    <property type="taxonomic scope" value="Bacteria"/>
</dbReference>
<evidence type="ECO:0000256" key="3">
    <source>
        <dbReference type="ARBA" id="ARBA00022837"/>
    </source>
</evidence>
<dbReference type="Pfam" id="PF00353">
    <property type="entry name" value="HemolysinCabind"/>
    <property type="match status" value="4"/>
</dbReference>
<evidence type="ECO:0000313" key="8">
    <source>
        <dbReference type="Proteomes" id="UP000006228"/>
    </source>
</evidence>
<dbReference type="Pfam" id="PF17963">
    <property type="entry name" value="Big_9"/>
    <property type="match status" value="2"/>
</dbReference>
<dbReference type="InterPro" id="IPR001343">
    <property type="entry name" value="Hemolysn_Ca-bd"/>
</dbReference>
<feature type="domain" description="VWFA" evidence="5">
    <location>
        <begin position="1426"/>
        <end position="1615"/>
    </location>
</feature>
<gene>
    <name evidence="7" type="ORF">VISI1226_13973</name>
</gene>
<dbReference type="InterPro" id="IPR011049">
    <property type="entry name" value="Serralysin-like_metalloprot_C"/>
</dbReference>
<keyword evidence="3" id="KW-0106">Calcium</keyword>
<dbReference type="InterPro" id="IPR041339">
    <property type="entry name" value="Ig-like_bac"/>
</dbReference>
<dbReference type="EMBL" id="AEVT01000076">
    <property type="protein sequence ID" value="EGA69635.1"/>
    <property type="molecule type" value="Genomic_DNA"/>
</dbReference>
<dbReference type="InterPro" id="IPR002035">
    <property type="entry name" value="VWF_A"/>
</dbReference>
<dbReference type="SMART" id="SM00327">
    <property type="entry name" value="VWA"/>
    <property type="match status" value="1"/>
</dbReference>
<dbReference type="InterPro" id="IPR015919">
    <property type="entry name" value="Cadherin-like_sf"/>
</dbReference>
<evidence type="ECO:0000259" key="5">
    <source>
        <dbReference type="PROSITE" id="PS50234"/>
    </source>
</evidence>
<dbReference type="eggNOG" id="COG2304">
    <property type="taxonomic scope" value="Bacteria"/>
</dbReference>
<evidence type="ECO:0000256" key="4">
    <source>
        <dbReference type="SAM" id="MobiDB-lite"/>
    </source>
</evidence>
<dbReference type="PANTHER" id="PTHR38340">
    <property type="entry name" value="S-LAYER PROTEIN"/>
    <property type="match status" value="1"/>
</dbReference>
<dbReference type="eggNOG" id="COG4932">
    <property type="taxonomic scope" value="Bacteria"/>
</dbReference>
<dbReference type="GO" id="GO:0007156">
    <property type="term" value="P:homophilic cell adhesion via plasma membrane adhesion molecules"/>
    <property type="evidence" value="ECO:0007669"/>
    <property type="project" value="InterPro"/>
</dbReference>
<dbReference type="Gene3D" id="2.60.40.1200">
    <property type="match status" value="1"/>
</dbReference>
<dbReference type="PANTHER" id="PTHR38340:SF1">
    <property type="entry name" value="S-LAYER PROTEIN"/>
    <property type="match status" value="1"/>
</dbReference>
<dbReference type="NCBIfam" id="TIGR01965">
    <property type="entry name" value="VCBS_repeat"/>
    <property type="match status" value="2"/>
</dbReference>
<dbReference type="InterPro" id="IPR036465">
    <property type="entry name" value="vWFA_dom_sf"/>
</dbReference>
<dbReference type="Pfam" id="PF13519">
    <property type="entry name" value="VWA_2"/>
    <property type="match status" value="1"/>
</dbReference>
<dbReference type="PRINTS" id="PR00313">
    <property type="entry name" value="CABNDNGRPT"/>
</dbReference>
<dbReference type="CDD" id="cd00198">
    <property type="entry name" value="vWFA"/>
    <property type="match status" value="1"/>
</dbReference>
<name>E8M8U0_PHOS4</name>
<dbReference type="InterPro" id="IPR050557">
    <property type="entry name" value="RTX_toxin/Mannuronan_C5-epim"/>
</dbReference>
<reference evidence="7 8" key="1">
    <citation type="journal article" date="2012" name="Int. J. Syst. Evol. Microbiol.">
        <title>Vibrio caribbeanicus sp. nov., isolated from the marine sponge Scleritoderma cyanea.</title>
        <authorList>
            <person name="Hoffmann M."/>
            <person name="Monday S.R."/>
            <person name="Allard M.W."/>
            <person name="Strain E.A."/>
            <person name="Whittaker P."/>
            <person name="Naum M."/>
            <person name="McCarthy P.J."/>
            <person name="Lopez J.V."/>
            <person name="Fischer M."/>
            <person name="Brown E.W."/>
        </authorList>
    </citation>
    <scope>NUCLEOTIDE SEQUENCE [LARGE SCALE GENOMIC DNA]</scope>
    <source>
        <strain evidence="8">DSMZ 21326</strain>
    </source>
</reference>
<dbReference type="InterPro" id="IPR002126">
    <property type="entry name" value="Cadherin-like_dom"/>
</dbReference>
<dbReference type="PROSITE" id="PS50268">
    <property type="entry name" value="CADHERIN_2"/>
    <property type="match status" value="1"/>
</dbReference>
<dbReference type="Proteomes" id="UP000006228">
    <property type="component" value="Unassembled WGS sequence"/>
</dbReference>
<dbReference type="SUPFAM" id="SSF51120">
    <property type="entry name" value="beta-Roll"/>
    <property type="match status" value="1"/>
</dbReference>
<evidence type="ECO:0000256" key="2">
    <source>
        <dbReference type="ARBA" id="ARBA00022525"/>
    </source>
</evidence>
<comment type="subcellular location">
    <subcellularLocation>
        <location evidence="1">Secreted</location>
    </subcellularLocation>
</comment>
<dbReference type="InterPro" id="IPR010221">
    <property type="entry name" value="VCBS_dom"/>
</dbReference>
<dbReference type="GO" id="GO:0005576">
    <property type="term" value="C:extracellular region"/>
    <property type="evidence" value="ECO:0007669"/>
    <property type="project" value="UniProtKB-SubCell"/>
</dbReference>
<dbReference type="PROSITE" id="PS50234">
    <property type="entry name" value="VWFA"/>
    <property type="match status" value="1"/>
</dbReference>
<sequence>PDRILDQNDIDNGVTYQYDLPADGDSITVTATIVDQAGNESAPGSDSAVVYINDAPTAGDFSVVTNGAGDATFSFDGGQSGSQNNVTDEEDDASGTIVDVELVSEPLFGQIYDVSSGSRVEVNPGDVIASNAQLEYDLNDNAVDQLDFVAADFASDVQGGSGSVDFLQGNVQISAGYFTGSAPKDGSISSTPGYLSYDDGSNEAGFGVSSSAGTNSEIDVTNKEFISVDYSDSGAVLTEVNIDFGSVYNHYDAGHAANGEINVLALDKDGNVVGEFSFDADDGTLVIDADGNATVNVEVPGGFTELRIFTTQNGSSTPTTNSNITLKGVDVVDATITDKVEYKSTDSEGLDSEANGVVEFVWENFDPIIGDENNAPLGDDMSVTTDEDTPVSGKLTATDANNDTLTFAKGSEPANGTVTVDSDGNWTYTPDPDYNGNDSFTVVVTDGNGGSDTLTVNVGVTPDNDKPVGDDVSVTTLEDTPIGGKLTATDPDNDSLSYSKGTEPANGTVSLDSNGNWTYTPDPDYNGNDSFTVVVSDGNGGTDTITVNIGVTPDNDAPEATPTGVNIEEDAQGVDLLLDWASFGVSDKDSADSSLGIEITSLPVDGQLEYQDSLGNWQAVQVGDTLTKGQFDASEVRFVPEVNESGDDDFANNGVGDQFNDYAQIGFKPTDGEDAGKASTLTIDVTAVADKPNLSTLTPGLSLPQQEFNVSTWNNVVIGGHNGLGVAGLVLISAIDALDPALATESTSSNVQDSASNATAQDEAVLVSGLVYLEAGNSYDFVGTADDSMAITVGGQLVDEARWGNDSGDIKGSAFTPSVSGFYPIEIYHHNQSGDGNYNVNVSVNGASAVDLSNSNLFVVSDETALDNADIRTSELKEVNGVEFYETYQTNEGLQDTEIPLSEIRASLNDVDGSESLAISLSNIPAGAVISDGNSSVTVTGTGQVIDVTHWSLDSLTVTPPSGSHQDFTINVTATSTEDSNNDSAESFATINVVVHENLPTNTMSDTGTVLEEGQLQGNVLTNDTDNDNVLQVETFSVEGSEYAAGQTVSLSSGDLTINQDGSYTFTPTTHWSGNVPQVTYTTNTGASETLDINVTPDADAPTVSISIGDMVTRDAVVTNHSDVIAATSNSAEENTALALEMGLDDSKPAHLGNNNDYSDTDTLFVGGNSADTMYGGSGDDVFVGGAQNDAFYGDDARSTTSHDGTDTVYLTGDFSDYKFTFKDDHGGGVPYWVLLDNRSIDSVNDHTGSDDRGDHLYEIEYVVFADKVIELKPDGTTSVVQDRWIPMDIDVDLVDTDGSEVIGQTVLVDGLPEGVELYVGGQLVTEQSSGGYLVNVDSQGQANVEIKVPYDYKGDLDFPVSVTATSIESANSDSATTTETVDVTARDYTLQSGSHGNDTITAGADNDLIVGDVQGIEIIPGQDYNIAFVLDTSGSMGGNVSDAKDEILDVFDELVAAVNQGAHPGTVNIMLSEFASGASQVISVNLADANVRDTFEDALDDMKDSGQGSTNYEAGLQSAVDWFGSQPNPSAQNITYFITDGNPNASTQLNNLDKSNFSKVILDVDSSGQLVTLADIVESSNYSVGQTVNYKGEVLIDQWGRVYSPLTRQMIGDIDANGSSLRYDDYDGNSTQAQHMYQVLAALSSVEAIGLGNGVNSTTLKQYDSDDVVESNIDVSKLAETILGQDVPLKQGSDTLRGGDGDDILLGDLIDFGSSDQGLSAIQSQVALKTGQDISTIDAEDVHDYVKDNLQEFNQSHDGDKTDYLYGDDGDDILFGNGGNDILTGGKGDDILVGGAGNDLLTGGEGEDLFVIGGSDFVNSLDVITDFTVSEDHIDISDLLHANESMDSLLGDVTATVVNSNDVELHIDRDGKHQTIKLEDAVDQLGYVEAGSGDITGQALTNLLNDVIYKPQD</sequence>
<dbReference type="SUPFAM" id="SSF49313">
    <property type="entry name" value="Cadherin-like"/>
    <property type="match status" value="1"/>
</dbReference>
<dbReference type="OrthoDB" id="5918423at2"/>
<dbReference type="Gene3D" id="2.60.40.3440">
    <property type="match status" value="2"/>
</dbReference>
<feature type="domain" description="Cadherin" evidence="6">
    <location>
        <begin position="478"/>
        <end position="564"/>
    </location>
</feature>
<dbReference type="NCBIfam" id="NF012211">
    <property type="entry name" value="tand_rpt_95"/>
    <property type="match status" value="2"/>
</dbReference>
<feature type="non-terminal residue" evidence="7">
    <location>
        <position position="1"/>
    </location>
</feature>
<dbReference type="Pfam" id="PF18200">
    <property type="entry name" value="Big_11"/>
    <property type="match status" value="1"/>
</dbReference>
<dbReference type="Gene3D" id="3.40.50.410">
    <property type="entry name" value="von Willebrand factor, type A domain"/>
    <property type="match status" value="1"/>
</dbReference>
<dbReference type="GO" id="GO:0016020">
    <property type="term" value="C:membrane"/>
    <property type="evidence" value="ECO:0007669"/>
    <property type="project" value="InterPro"/>
</dbReference>
<protein>
    <submittedName>
        <fullName evidence="7">Putative RTX toxin</fullName>
    </submittedName>
</protein>
<dbReference type="PROSITE" id="PS00330">
    <property type="entry name" value="HEMOLYSIN_CALCIUM"/>
    <property type="match status" value="3"/>
</dbReference>
<dbReference type="InterPro" id="IPR018511">
    <property type="entry name" value="Hemolysin-typ_Ca-bd_CS"/>
</dbReference>
<evidence type="ECO:0000313" key="7">
    <source>
        <dbReference type="EMBL" id="EGA69635.1"/>
    </source>
</evidence>
<accession>E8M8U0</accession>
<organism evidence="7 8">
    <name type="scientific">Vibrio sinaloensis DSM 21326</name>
    <dbReference type="NCBI Taxonomy" id="945550"/>
    <lineage>
        <taxon>Bacteria</taxon>
        <taxon>Pseudomonadati</taxon>
        <taxon>Pseudomonadota</taxon>
        <taxon>Gammaproteobacteria</taxon>
        <taxon>Vibrionales</taxon>
        <taxon>Vibrionaceae</taxon>
        <taxon>Vibrio</taxon>
        <taxon>Vibrio oreintalis group</taxon>
    </lineage>
</organism>
<dbReference type="eggNOG" id="COG2931">
    <property type="taxonomic scope" value="Bacteria"/>
</dbReference>
<dbReference type="SUPFAM" id="SSF53300">
    <property type="entry name" value="vWA-like"/>
    <property type="match status" value="1"/>
</dbReference>
<comment type="caution">
    <text evidence="7">The sequence shown here is derived from an EMBL/GenBank/DDBJ whole genome shotgun (WGS) entry which is preliminary data.</text>
</comment>